<keyword evidence="5" id="KW-1185">Reference proteome</keyword>
<sequence length="512" mass="57545">MATLDQETSSLTGNVSLNEESSSLHLSNNVSGDERPIISTMSNVGEGPEYFLMSLIQDEELVYMYGGENNNGLLSNVFHVLDPHLQQFKQVSWKTLPRMHDLPPKVEGHSLSLIKVGDKKELFLFGGLDNMRTNGYGNTLYALDVNDMKWEIVQASNIHEIRGRRQHAAASVGSKIYIFGGEMMTDNNDTKLLDDLIVFDRESCTWNVVELDFQESNLKPPPLRGHTMVFDGNSNLYVFGGKTEGSLYSGQLWQFNVDKRQWGLIKPNDEGIKPKGREMHSAVLHENVIYFYGGWSQGGPTNDLLSFNLEDGVWKQWKHSLSHTKDSVRFGHCSCLVNSNQLLILGGRNHLFQNQQGVLTISLQKSSMEEIAEKSTQVFKLNIPQVIELEPDEKVLMEQSMLSKQDALDVTKYKLMFHELTEQQIKVYDELAIVLATQAETVKEVKQLLEQQSKICSAEQHTQTSSTLETLQLTAHDTCSKPPVADAHVSVTASPSASPSKTNKKNKKKKKK</sequence>
<protein>
    <submittedName>
        <fullName evidence="4">Uncharacterized protein</fullName>
    </submittedName>
</protein>
<dbReference type="Gene3D" id="2.120.10.80">
    <property type="entry name" value="Kelch-type beta propeller"/>
    <property type="match status" value="2"/>
</dbReference>
<dbReference type="EMBL" id="PYSW02000018">
    <property type="protein sequence ID" value="KAG2385430.1"/>
    <property type="molecule type" value="Genomic_DNA"/>
</dbReference>
<evidence type="ECO:0000256" key="1">
    <source>
        <dbReference type="ARBA" id="ARBA00022441"/>
    </source>
</evidence>
<dbReference type="InterPro" id="IPR015915">
    <property type="entry name" value="Kelch-typ_b-propeller"/>
</dbReference>
<feature type="compositionally biased region" description="Low complexity" evidence="3">
    <location>
        <begin position="489"/>
        <end position="501"/>
    </location>
</feature>
<organism evidence="4 5">
    <name type="scientific">Naegleria lovaniensis</name>
    <name type="common">Amoeba</name>
    <dbReference type="NCBI Taxonomy" id="51637"/>
    <lineage>
        <taxon>Eukaryota</taxon>
        <taxon>Discoba</taxon>
        <taxon>Heterolobosea</taxon>
        <taxon>Tetramitia</taxon>
        <taxon>Eutetramitia</taxon>
        <taxon>Vahlkampfiidae</taxon>
        <taxon>Naegleria</taxon>
    </lineage>
</organism>
<evidence type="ECO:0000256" key="2">
    <source>
        <dbReference type="ARBA" id="ARBA00022737"/>
    </source>
</evidence>
<keyword evidence="1" id="KW-0880">Kelch repeat</keyword>
<accession>A0AA88GMI0</accession>
<name>A0AA88GMI0_NAELO</name>
<feature type="compositionally biased region" description="Polar residues" evidence="3">
    <location>
        <begin position="1"/>
        <end position="13"/>
    </location>
</feature>
<feature type="compositionally biased region" description="Low complexity" evidence="3">
    <location>
        <begin position="14"/>
        <end position="30"/>
    </location>
</feature>
<dbReference type="SUPFAM" id="SSF117281">
    <property type="entry name" value="Kelch motif"/>
    <property type="match status" value="2"/>
</dbReference>
<evidence type="ECO:0000256" key="3">
    <source>
        <dbReference type="SAM" id="MobiDB-lite"/>
    </source>
</evidence>
<dbReference type="Proteomes" id="UP000816034">
    <property type="component" value="Unassembled WGS sequence"/>
</dbReference>
<keyword evidence="2" id="KW-0677">Repeat</keyword>
<dbReference type="PANTHER" id="PTHR46093:SF18">
    <property type="entry name" value="FIBRONECTIN TYPE-III DOMAIN-CONTAINING PROTEIN"/>
    <property type="match status" value="1"/>
</dbReference>
<dbReference type="PANTHER" id="PTHR46093">
    <property type="entry name" value="ACYL-COA-BINDING DOMAIN-CONTAINING PROTEIN 5"/>
    <property type="match status" value="1"/>
</dbReference>
<dbReference type="Pfam" id="PF24681">
    <property type="entry name" value="Kelch_KLHDC2_KLHL20_DRC7"/>
    <property type="match status" value="1"/>
</dbReference>
<feature type="compositionally biased region" description="Basic residues" evidence="3">
    <location>
        <begin position="502"/>
        <end position="512"/>
    </location>
</feature>
<feature type="region of interest" description="Disordered" evidence="3">
    <location>
        <begin position="482"/>
        <end position="512"/>
    </location>
</feature>
<dbReference type="GeneID" id="68095700"/>
<dbReference type="AlphaFoldDB" id="A0AA88GMI0"/>
<evidence type="ECO:0000313" key="4">
    <source>
        <dbReference type="EMBL" id="KAG2385430.1"/>
    </source>
</evidence>
<reference evidence="4 5" key="1">
    <citation type="journal article" date="2018" name="BMC Genomics">
        <title>The genome of Naegleria lovaniensis, the basis for a comparative approach to unravel pathogenicity factors of the human pathogenic amoeba N. fowleri.</title>
        <authorList>
            <person name="Liechti N."/>
            <person name="Schurch N."/>
            <person name="Bruggmann R."/>
            <person name="Wittwer M."/>
        </authorList>
    </citation>
    <scope>NUCLEOTIDE SEQUENCE [LARGE SCALE GENOMIC DNA]</scope>
    <source>
        <strain evidence="4 5">ATCC 30569</strain>
    </source>
</reference>
<feature type="region of interest" description="Disordered" evidence="3">
    <location>
        <begin position="1"/>
        <end position="30"/>
    </location>
</feature>
<gene>
    <name evidence="4" type="ORF">C9374_003245</name>
</gene>
<comment type="caution">
    <text evidence="4">The sequence shown here is derived from an EMBL/GenBank/DDBJ whole genome shotgun (WGS) entry which is preliminary data.</text>
</comment>
<proteinExistence type="predicted"/>
<evidence type="ECO:0000313" key="5">
    <source>
        <dbReference type="Proteomes" id="UP000816034"/>
    </source>
</evidence>
<dbReference type="RefSeq" id="XP_044549423.1">
    <property type="nucleotide sequence ID" value="XM_044692752.1"/>
</dbReference>